<dbReference type="Proteomes" id="UP000019377">
    <property type="component" value="Unassembled WGS sequence"/>
</dbReference>
<evidence type="ECO:0000313" key="2">
    <source>
        <dbReference type="EMBL" id="EST08242.1"/>
    </source>
</evidence>
<dbReference type="STRING" id="1365824.V5GQL9"/>
<name>V5GQL9_KALBG</name>
<proteinExistence type="predicted"/>
<feature type="compositionally biased region" description="Acidic residues" evidence="1">
    <location>
        <begin position="50"/>
        <end position="61"/>
    </location>
</feature>
<dbReference type="InterPro" id="IPR015943">
    <property type="entry name" value="WD40/YVTN_repeat-like_dom_sf"/>
</dbReference>
<protein>
    <recommendedName>
        <fullName evidence="4">WD40 repeat-like protein</fullName>
    </recommendedName>
</protein>
<dbReference type="AlphaFoldDB" id="V5GQL9"/>
<dbReference type="HOGENOM" id="CLU_545282_0_0_1"/>
<dbReference type="eggNOG" id="ENOG502SE6X">
    <property type="taxonomic scope" value="Eukaryota"/>
</dbReference>
<feature type="compositionally biased region" description="Polar residues" evidence="1">
    <location>
        <begin position="72"/>
        <end position="81"/>
    </location>
</feature>
<evidence type="ECO:0000256" key="1">
    <source>
        <dbReference type="SAM" id="MobiDB-lite"/>
    </source>
</evidence>
<feature type="region of interest" description="Disordered" evidence="1">
    <location>
        <begin position="1"/>
        <end position="125"/>
    </location>
</feature>
<dbReference type="OrthoDB" id="1897642at2759"/>
<reference evidence="3" key="1">
    <citation type="journal article" date="2013" name="Genome Announc.">
        <title>Draft genome sequence of Pseudozyma brasiliensis sp. nov. strain GHG001, a high producer of endo-1,4-xylanase isolated from an insect pest of sugarcane.</title>
        <authorList>
            <person name="Oliveira J.V.D.C."/>
            <person name="dos Santos R.A.C."/>
            <person name="Borges T.A."/>
            <person name="Riano-Pachon D.M."/>
            <person name="Goldman G.H."/>
        </authorList>
    </citation>
    <scope>NUCLEOTIDE SEQUENCE [LARGE SCALE GENOMIC DNA]</scope>
    <source>
        <strain evidence="3">GHG001</strain>
    </source>
</reference>
<dbReference type="InterPro" id="IPR036322">
    <property type="entry name" value="WD40_repeat_dom_sf"/>
</dbReference>
<dbReference type="PANTHER" id="PTHR47232:SF1">
    <property type="entry name" value="TRANSDUCIN FAMILY PROTEIN _ WD-40 REPEAT FAMILY PROTEIN"/>
    <property type="match status" value="1"/>
</dbReference>
<accession>V5GQL9</accession>
<keyword evidence="3" id="KW-1185">Reference proteome</keyword>
<organism evidence="2 3">
    <name type="scientific">Kalmanozyma brasiliensis (strain GHG001)</name>
    <name type="common">Yeast</name>
    <name type="synonym">Pseudozyma brasiliensis</name>
    <dbReference type="NCBI Taxonomy" id="1365824"/>
    <lineage>
        <taxon>Eukaryota</taxon>
        <taxon>Fungi</taxon>
        <taxon>Dikarya</taxon>
        <taxon>Basidiomycota</taxon>
        <taxon>Ustilaginomycotina</taxon>
        <taxon>Ustilaginomycetes</taxon>
        <taxon>Ustilaginales</taxon>
        <taxon>Ustilaginaceae</taxon>
        <taxon>Kalmanozyma</taxon>
    </lineage>
</organism>
<dbReference type="SUPFAM" id="SSF50978">
    <property type="entry name" value="WD40 repeat-like"/>
    <property type="match status" value="1"/>
</dbReference>
<dbReference type="EMBL" id="KI545860">
    <property type="protein sequence ID" value="EST08242.1"/>
    <property type="molecule type" value="Genomic_DNA"/>
</dbReference>
<dbReference type="GeneID" id="27418092"/>
<feature type="compositionally biased region" description="Polar residues" evidence="1">
    <location>
        <begin position="28"/>
        <end position="42"/>
    </location>
</feature>
<evidence type="ECO:0000313" key="3">
    <source>
        <dbReference type="Proteomes" id="UP000019377"/>
    </source>
</evidence>
<evidence type="ECO:0008006" key="4">
    <source>
        <dbReference type="Google" id="ProtNLM"/>
    </source>
</evidence>
<dbReference type="PANTHER" id="PTHR47232">
    <property type="entry name" value="TRANSDUCIN FAMILY PROTEIN / WD-40 REPEAT FAMILY PROTEIN"/>
    <property type="match status" value="1"/>
</dbReference>
<gene>
    <name evidence="2" type="ORF">PSEUBRA_SCAF18g04774</name>
</gene>
<feature type="compositionally biased region" description="Acidic residues" evidence="1">
    <location>
        <begin position="88"/>
        <end position="97"/>
    </location>
</feature>
<dbReference type="Gene3D" id="2.130.10.10">
    <property type="entry name" value="YVTN repeat-like/Quinoprotein amine dehydrogenase"/>
    <property type="match status" value="1"/>
</dbReference>
<sequence>MRKAFEVPARALRPSKRGVKAEQVDYKASSTQQLDPPTQAASSKAIETDNISDDDDDDDDDRPLAAALQASGRLSNLSSKPRQPETCVDSDPDEDVPLQDLLQRRSAEPATASTDTRPKWPSTPFEPKLKKAFAGAHGLSIKYFVPLASAALAGRDAAPTRSRAAMFDSALAVSEHGRIVTYAEECDRDVKPDDLPSRFLHLAERPVDKKSVKGSSPIDRVEDVVRLTSKVCAIASSTDQPLGLGNHSDYPVQVSLVTLDASRSARTHHLDERPHAWGASSITSFPRTDPFNSGSVDFATGGIDGVVHHWNWSRPTTTTSRLHTLHGSKPVVALEHLPSRTTLASASLGSVIGFDLSALTLGFSWNTSDHIVHLERTPDPKLMLGVLARRDYDQFRLFDVTGGNGPVSRPVLRFGWLNEAQGSLPLGRGAWHPHRRAMFAHAAEDGHVRVWDMRNARDALVDVDLEEEALVDVVWAAEGEEDVMYVAGTRGVRCVALVPP</sequence>